<keyword evidence="3" id="KW-0067">ATP-binding</keyword>
<proteinExistence type="predicted"/>
<dbReference type="GO" id="GO:0016887">
    <property type="term" value="F:ATP hydrolysis activity"/>
    <property type="evidence" value="ECO:0007669"/>
    <property type="project" value="InterPro"/>
</dbReference>
<keyword evidence="2" id="KW-0547">Nucleotide-binding</keyword>
<dbReference type="CDD" id="cd03230">
    <property type="entry name" value="ABC_DR_subfamily_A"/>
    <property type="match status" value="1"/>
</dbReference>
<keyword evidence="1" id="KW-0813">Transport</keyword>
<feature type="domain" description="ABC transporter" evidence="4">
    <location>
        <begin position="2"/>
        <end position="231"/>
    </location>
</feature>
<dbReference type="EMBL" id="JXKH01000001">
    <property type="protein sequence ID" value="OJG19914.1"/>
    <property type="molecule type" value="Genomic_DNA"/>
</dbReference>
<keyword evidence="6" id="KW-1185">Reference proteome</keyword>
<gene>
    <name evidence="5" type="ORF">RU97_GL000147</name>
</gene>
<organism evidence="5 6">
    <name type="scientific">Enterococcus canis</name>
    <dbReference type="NCBI Taxonomy" id="214095"/>
    <lineage>
        <taxon>Bacteria</taxon>
        <taxon>Bacillati</taxon>
        <taxon>Bacillota</taxon>
        <taxon>Bacilli</taxon>
        <taxon>Lactobacillales</taxon>
        <taxon>Enterococcaceae</taxon>
        <taxon>Enterococcus</taxon>
    </lineage>
</organism>
<dbReference type="Pfam" id="PF00005">
    <property type="entry name" value="ABC_tran"/>
    <property type="match status" value="1"/>
</dbReference>
<dbReference type="GO" id="GO:0005524">
    <property type="term" value="F:ATP binding"/>
    <property type="evidence" value="ECO:0007669"/>
    <property type="project" value="UniProtKB-KW"/>
</dbReference>
<sequence>MLEVKNINVAFGAKKVLADISQVFVPGEIVGLVAPNGMGKSTFLKVLMNYVHPSSGAVYYQGKPCYGSKKQEANSHRLITFFPDQQDLYEDLTGRDHLQLYAKMWQSNPARVEAVAHQLQMTGYYKQRVGTYSLGMRQRLCFAMQVVADTEVLLLDEVMNGLDPVNVSLISQILQEQRQAGKIILIASHLLDNLQSYADRVLFLKDGAFIHEYHKEDQGQRFLKLTTAVTLPELPYVEKIHLKNGQLLILPEDKGRWLSELAVLDLPFAYETLSLGERYRLYFEN</sequence>
<dbReference type="PANTHER" id="PTHR42939">
    <property type="entry name" value="ABC TRANSPORTER ATP-BINDING PROTEIN ALBC-RELATED"/>
    <property type="match status" value="1"/>
</dbReference>
<evidence type="ECO:0000313" key="5">
    <source>
        <dbReference type="EMBL" id="OJG19914.1"/>
    </source>
</evidence>
<dbReference type="SMART" id="SM00382">
    <property type="entry name" value="AAA"/>
    <property type="match status" value="1"/>
</dbReference>
<dbReference type="SUPFAM" id="SSF52540">
    <property type="entry name" value="P-loop containing nucleoside triphosphate hydrolases"/>
    <property type="match status" value="1"/>
</dbReference>
<dbReference type="AlphaFoldDB" id="A0A1L8RJM4"/>
<dbReference type="STRING" id="214095.RU97_GL000147"/>
<dbReference type="InterPro" id="IPR003439">
    <property type="entry name" value="ABC_transporter-like_ATP-bd"/>
</dbReference>
<dbReference type="PROSITE" id="PS50893">
    <property type="entry name" value="ABC_TRANSPORTER_2"/>
    <property type="match status" value="1"/>
</dbReference>
<dbReference type="Proteomes" id="UP000181884">
    <property type="component" value="Unassembled WGS sequence"/>
</dbReference>
<evidence type="ECO:0000256" key="1">
    <source>
        <dbReference type="ARBA" id="ARBA00022448"/>
    </source>
</evidence>
<comment type="caution">
    <text evidence="5">The sequence shown here is derived from an EMBL/GenBank/DDBJ whole genome shotgun (WGS) entry which is preliminary data.</text>
</comment>
<dbReference type="InterPro" id="IPR051782">
    <property type="entry name" value="ABC_Transporter_VariousFunc"/>
</dbReference>
<name>A0A1L8RJM4_9ENTE</name>
<evidence type="ECO:0000313" key="6">
    <source>
        <dbReference type="Proteomes" id="UP000181884"/>
    </source>
</evidence>
<dbReference type="InterPro" id="IPR017871">
    <property type="entry name" value="ABC_transporter-like_CS"/>
</dbReference>
<accession>A0A1L8RJM4</accession>
<dbReference type="Gene3D" id="3.40.50.300">
    <property type="entry name" value="P-loop containing nucleotide triphosphate hydrolases"/>
    <property type="match status" value="1"/>
</dbReference>
<evidence type="ECO:0000259" key="4">
    <source>
        <dbReference type="PROSITE" id="PS50893"/>
    </source>
</evidence>
<dbReference type="InterPro" id="IPR027417">
    <property type="entry name" value="P-loop_NTPase"/>
</dbReference>
<evidence type="ECO:0000256" key="3">
    <source>
        <dbReference type="ARBA" id="ARBA00022840"/>
    </source>
</evidence>
<dbReference type="PROSITE" id="PS00211">
    <property type="entry name" value="ABC_TRANSPORTER_1"/>
    <property type="match status" value="1"/>
</dbReference>
<reference evidence="5 6" key="1">
    <citation type="submission" date="2014-12" db="EMBL/GenBank/DDBJ databases">
        <title>Draft genome sequences of 29 type strains of Enterococci.</title>
        <authorList>
            <person name="Zhong Z."/>
            <person name="Sun Z."/>
            <person name="Liu W."/>
            <person name="Zhang W."/>
            <person name="Zhang H."/>
        </authorList>
    </citation>
    <scope>NUCLEOTIDE SEQUENCE [LARGE SCALE GENOMIC DNA]</scope>
    <source>
        <strain evidence="5 6">DSM 17029</strain>
    </source>
</reference>
<protein>
    <submittedName>
        <fullName evidence="5">ABC transporter ATPase</fullName>
    </submittedName>
</protein>
<dbReference type="PANTHER" id="PTHR42939:SF1">
    <property type="entry name" value="ABC TRANSPORTER ATP-BINDING PROTEIN ALBC-RELATED"/>
    <property type="match status" value="1"/>
</dbReference>
<dbReference type="RefSeq" id="WP_067391537.1">
    <property type="nucleotide sequence ID" value="NZ_JXKH01000001.1"/>
</dbReference>
<dbReference type="InterPro" id="IPR003593">
    <property type="entry name" value="AAA+_ATPase"/>
</dbReference>
<evidence type="ECO:0000256" key="2">
    <source>
        <dbReference type="ARBA" id="ARBA00022741"/>
    </source>
</evidence>